<evidence type="ECO:0000313" key="3">
    <source>
        <dbReference type="Proteomes" id="UP001501705"/>
    </source>
</evidence>
<protein>
    <submittedName>
        <fullName evidence="2">Uncharacterized protein</fullName>
    </submittedName>
</protein>
<comment type="caution">
    <text evidence="2">The sequence shown here is derived from an EMBL/GenBank/DDBJ whole genome shotgun (WGS) entry which is preliminary data.</text>
</comment>
<dbReference type="PANTHER" id="PTHR43784">
    <property type="entry name" value="GDSL-LIKE LIPASE/ACYLHYDROLASE, PUTATIVE (AFU_ORTHOLOGUE AFUA_2G00820)-RELATED"/>
    <property type="match status" value="1"/>
</dbReference>
<dbReference type="InterPro" id="IPR036514">
    <property type="entry name" value="SGNH_hydro_sf"/>
</dbReference>
<evidence type="ECO:0000256" key="1">
    <source>
        <dbReference type="SAM" id="MobiDB-lite"/>
    </source>
</evidence>
<dbReference type="SUPFAM" id="SSF52266">
    <property type="entry name" value="SGNH hydrolase"/>
    <property type="match status" value="1"/>
</dbReference>
<evidence type="ECO:0000313" key="2">
    <source>
        <dbReference type="EMBL" id="GAA1605645.1"/>
    </source>
</evidence>
<dbReference type="PANTHER" id="PTHR43784:SF2">
    <property type="entry name" value="GDSL-LIKE LIPASE_ACYLHYDROLASE, PUTATIVE (AFU_ORTHOLOGUE AFUA_2G00820)-RELATED"/>
    <property type="match status" value="1"/>
</dbReference>
<sequence>MPSSLTREDKDALAIPGVRTVVLTDVINDIQQTPHQYNPAAIIAGLKFFVAKAHRKDVKVIGTTIPPYGGFERYETAGEICRQAVNAAIRTNELFQRFPPRLAIRRESATQHPPVANRTARSRLNRSAGHVGA</sequence>
<dbReference type="Gene3D" id="3.40.50.1110">
    <property type="entry name" value="SGNH hydrolase"/>
    <property type="match status" value="1"/>
</dbReference>
<reference evidence="2 3" key="1">
    <citation type="journal article" date="2019" name="Int. J. Syst. Evol. Microbiol.">
        <title>The Global Catalogue of Microorganisms (GCM) 10K type strain sequencing project: providing services to taxonomists for standard genome sequencing and annotation.</title>
        <authorList>
            <consortium name="The Broad Institute Genomics Platform"/>
            <consortium name="The Broad Institute Genome Sequencing Center for Infectious Disease"/>
            <person name="Wu L."/>
            <person name="Ma J."/>
        </authorList>
    </citation>
    <scope>NUCLEOTIDE SEQUENCE [LARGE SCALE GENOMIC DNA]</scope>
    <source>
        <strain evidence="2 3">JCM 15572</strain>
    </source>
</reference>
<proteinExistence type="predicted"/>
<dbReference type="EMBL" id="BAAAPH010000037">
    <property type="protein sequence ID" value="GAA1605645.1"/>
    <property type="molecule type" value="Genomic_DNA"/>
</dbReference>
<accession>A0ABN2EFW5</accession>
<keyword evidence="3" id="KW-1185">Reference proteome</keyword>
<dbReference type="RefSeq" id="WP_344241149.1">
    <property type="nucleotide sequence ID" value="NZ_BAAAPH010000037.1"/>
</dbReference>
<name>A0ABN2EFW5_9ACTN</name>
<feature type="region of interest" description="Disordered" evidence="1">
    <location>
        <begin position="106"/>
        <end position="133"/>
    </location>
</feature>
<organism evidence="2 3">
    <name type="scientific">Kribbella hippodromi</name>
    <dbReference type="NCBI Taxonomy" id="434347"/>
    <lineage>
        <taxon>Bacteria</taxon>
        <taxon>Bacillati</taxon>
        <taxon>Actinomycetota</taxon>
        <taxon>Actinomycetes</taxon>
        <taxon>Propionibacteriales</taxon>
        <taxon>Kribbellaceae</taxon>
        <taxon>Kribbella</taxon>
    </lineage>
</organism>
<gene>
    <name evidence="2" type="ORF">GCM10009804_72250</name>
</gene>
<dbReference type="InterPro" id="IPR053140">
    <property type="entry name" value="GDSL_Rv0518-like"/>
</dbReference>
<dbReference type="Proteomes" id="UP001501705">
    <property type="component" value="Unassembled WGS sequence"/>
</dbReference>